<dbReference type="EMBL" id="JAYWIO010000003">
    <property type="protein sequence ID" value="KAK7273755.1"/>
    <property type="molecule type" value="Genomic_DNA"/>
</dbReference>
<evidence type="ECO:0000313" key="2">
    <source>
        <dbReference type="Proteomes" id="UP001372338"/>
    </source>
</evidence>
<evidence type="ECO:0000313" key="1">
    <source>
        <dbReference type="EMBL" id="KAK7273755.1"/>
    </source>
</evidence>
<sequence length="137" mass="15059">MVGVEGEIISRRDKGFPGIFISARRTAISRADILDLSKYNDNNGQSSEGAEVDELIVDALQAFGKALKVNAYDSVRVVNALYHCKYFLSSIPGSHQGPVQPSSTKTLEKSEDIHKFYKSQESNTTCADNLIERNTCA</sequence>
<gene>
    <name evidence="1" type="ORF">RIF29_14818</name>
</gene>
<protein>
    <submittedName>
        <fullName evidence="1">Uncharacterized protein</fullName>
    </submittedName>
</protein>
<proteinExistence type="predicted"/>
<comment type="caution">
    <text evidence="1">The sequence shown here is derived from an EMBL/GenBank/DDBJ whole genome shotgun (WGS) entry which is preliminary data.</text>
</comment>
<accession>A0AAN9FDZ2</accession>
<dbReference type="AlphaFoldDB" id="A0AAN9FDZ2"/>
<name>A0AAN9FDZ2_CROPI</name>
<reference evidence="1 2" key="1">
    <citation type="submission" date="2024-01" db="EMBL/GenBank/DDBJ databases">
        <title>The genomes of 5 underutilized Papilionoideae crops provide insights into root nodulation and disease resistanc.</title>
        <authorList>
            <person name="Yuan L."/>
        </authorList>
    </citation>
    <scope>NUCLEOTIDE SEQUENCE [LARGE SCALE GENOMIC DNA]</scope>
    <source>
        <strain evidence="1">ZHUSHIDOU_FW_LH</strain>
        <tissue evidence="1">Leaf</tissue>
    </source>
</reference>
<keyword evidence="2" id="KW-1185">Reference proteome</keyword>
<dbReference type="Proteomes" id="UP001372338">
    <property type="component" value="Unassembled WGS sequence"/>
</dbReference>
<organism evidence="1 2">
    <name type="scientific">Crotalaria pallida</name>
    <name type="common">Smooth rattlebox</name>
    <name type="synonym">Crotalaria striata</name>
    <dbReference type="NCBI Taxonomy" id="3830"/>
    <lineage>
        <taxon>Eukaryota</taxon>
        <taxon>Viridiplantae</taxon>
        <taxon>Streptophyta</taxon>
        <taxon>Embryophyta</taxon>
        <taxon>Tracheophyta</taxon>
        <taxon>Spermatophyta</taxon>
        <taxon>Magnoliopsida</taxon>
        <taxon>eudicotyledons</taxon>
        <taxon>Gunneridae</taxon>
        <taxon>Pentapetalae</taxon>
        <taxon>rosids</taxon>
        <taxon>fabids</taxon>
        <taxon>Fabales</taxon>
        <taxon>Fabaceae</taxon>
        <taxon>Papilionoideae</taxon>
        <taxon>50 kb inversion clade</taxon>
        <taxon>genistoids sensu lato</taxon>
        <taxon>core genistoids</taxon>
        <taxon>Crotalarieae</taxon>
        <taxon>Crotalaria</taxon>
    </lineage>
</organism>